<dbReference type="OrthoDB" id="10503289at2759"/>
<reference evidence="1 4" key="2">
    <citation type="submission" date="2017-09" db="EMBL/GenBank/DDBJ databases">
        <title>Extensive intraspecific genome diversity in a model arbuscular mycorrhizal fungus.</title>
        <authorList>
            <person name="Chen E.C."/>
            <person name="Morin E."/>
            <person name="Beaudet D."/>
            <person name="Noel J."/>
            <person name="Ndikumana S."/>
            <person name="Charron P."/>
            <person name="St-Onge C."/>
            <person name="Giorgi J."/>
            <person name="Grigoriev I.V."/>
            <person name="Roux C."/>
            <person name="Martin F.M."/>
            <person name="Corradi N."/>
        </authorList>
    </citation>
    <scope>NUCLEOTIDE SEQUENCE [LARGE SCALE GENOMIC DNA]</scope>
    <source>
        <strain evidence="1 4">A5</strain>
    </source>
</reference>
<reference evidence="2 3" key="4">
    <citation type="submission" date="2017-10" db="EMBL/GenBank/DDBJ databases">
        <title>Genome analyses suggest a sexual origin of heterokaryosis in a supposedly ancient asexual fungus.</title>
        <authorList>
            <person name="Corradi N."/>
            <person name="Sedzielewska K."/>
            <person name="Noel J."/>
            <person name="Charron P."/>
            <person name="Farinelli L."/>
            <person name="Marton T."/>
            <person name="Kruger M."/>
            <person name="Pelin A."/>
            <person name="Brachmann A."/>
            <person name="Corradi N."/>
        </authorList>
    </citation>
    <scope>NUCLEOTIDE SEQUENCE [LARGE SCALE GENOMIC DNA]</scope>
    <source>
        <strain evidence="2 3">A1</strain>
    </source>
</reference>
<evidence type="ECO:0000313" key="3">
    <source>
        <dbReference type="Proteomes" id="UP000232688"/>
    </source>
</evidence>
<evidence type="ECO:0000313" key="2">
    <source>
        <dbReference type="EMBL" id="PKC76493.1"/>
    </source>
</evidence>
<evidence type="ECO:0000313" key="1">
    <source>
        <dbReference type="EMBL" id="PKC11543.1"/>
    </source>
</evidence>
<sequence>MFFNEKNPSKVNTVTLDNNVYFGEANEVNKHDNIIDTVDTVNIMNMVNMTEVITIVTEDMKEILSNDESYYIPDNCLEEFHIFDT</sequence>
<dbReference type="EMBL" id="LLXH01000001">
    <property type="protein sequence ID" value="PKC76493.1"/>
    <property type="molecule type" value="Genomic_DNA"/>
</dbReference>
<dbReference type="Proteomes" id="UP000232722">
    <property type="component" value="Unassembled WGS sequence"/>
</dbReference>
<dbReference type="Proteomes" id="UP000232688">
    <property type="component" value="Unassembled WGS sequence"/>
</dbReference>
<dbReference type="VEuPathDB" id="FungiDB:RhiirA1_447549"/>
<protein>
    <submittedName>
        <fullName evidence="1">Uncharacterized protein</fullName>
    </submittedName>
</protein>
<dbReference type="EMBL" id="LLXJ01000303">
    <property type="protein sequence ID" value="PKC11543.1"/>
    <property type="molecule type" value="Genomic_DNA"/>
</dbReference>
<reference evidence="1 4" key="1">
    <citation type="submission" date="2016-04" db="EMBL/GenBank/DDBJ databases">
        <title>Genome analyses suggest a sexual origin of heterokaryosis in a supposedly ancient asexual fungus.</title>
        <authorList>
            <person name="Ropars J."/>
            <person name="Sedzielewska K."/>
            <person name="Noel J."/>
            <person name="Charron P."/>
            <person name="Farinelli L."/>
            <person name="Marton T."/>
            <person name="Kruger M."/>
            <person name="Pelin A."/>
            <person name="Brachmann A."/>
            <person name="Corradi N."/>
        </authorList>
    </citation>
    <scope>NUCLEOTIDE SEQUENCE [LARGE SCALE GENOMIC DNA]</scope>
    <source>
        <strain evidence="1 4">A5</strain>
    </source>
</reference>
<reference evidence="2 3" key="3">
    <citation type="submission" date="2017-10" db="EMBL/GenBank/DDBJ databases">
        <title>Extensive intraspecific genome diversity in a model arbuscular mycorrhizal fungus.</title>
        <authorList>
            <person name="Chen E.C.H."/>
            <person name="Morin E."/>
            <person name="Baudet D."/>
            <person name="Noel J."/>
            <person name="Ndikumana S."/>
            <person name="Charron P."/>
            <person name="St-Onge C."/>
            <person name="Giorgi J."/>
            <person name="Grigoriev I.V."/>
            <person name="Roux C."/>
            <person name="Martin F.M."/>
            <person name="Corradi N."/>
        </authorList>
    </citation>
    <scope>NUCLEOTIDE SEQUENCE [LARGE SCALE GENOMIC DNA]</scope>
    <source>
        <strain evidence="2 3">A1</strain>
    </source>
</reference>
<gene>
    <name evidence="2" type="ORF">RhiirA1_447549</name>
    <name evidence="1" type="ORF">RhiirA5_412959</name>
</gene>
<proteinExistence type="predicted"/>
<dbReference type="AlphaFoldDB" id="A0A2I1E5Q5"/>
<accession>A0A2I1E5Q5</accession>
<organism evidence="1 4">
    <name type="scientific">Rhizophagus irregularis</name>
    <dbReference type="NCBI Taxonomy" id="588596"/>
    <lineage>
        <taxon>Eukaryota</taxon>
        <taxon>Fungi</taxon>
        <taxon>Fungi incertae sedis</taxon>
        <taxon>Mucoromycota</taxon>
        <taxon>Glomeromycotina</taxon>
        <taxon>Glomeromycetes</taxon>
        <taxon>Glomerales</taxon>
        <taxon>Glomeraceae</taxon>
        <taxon>Rhizophagus</taxon>
    </lineage>
</organism>
<name>A0A2I1E5Q5_9GLOM</name>
<comment type="caution">
    <text evidence="1">The sequence shown here is derived from an EMBL/GenBank/DDBJ whole genome shotgun (WGS) entry which is preliminary data.</text>
</comment>
<evidence type="ECO:0000313" key="4">
    <source>
        <dbReference type="Proteomes" id="UP000232722"/>
    </source>
</evidence>